<dbReference type="Pfam" id="PF00078">
    <property type="entry name" value="RVT_1"/>
    <property type="match status" value="1"/>
</dbReference>
<name>A0A1W0WM71_HYPEX</name>
<feature type="region of interest" description="Disordered" evidence="1">
    <location>
        <begin position="171"/>
        <end position="248"/>
    </location>
</feature>
<dbReference type="Gene3D" id="2.40.70.10">
    <property type="entry name" value="Acid Proteases"/>
    <property type="match status" value="1"/>
</dbReference>
<dbReference type="EMBL" id="MTYJ01000076">
    <property type="protein sequence ID" value="OQV16272.1"/>
    <property type="molecule type" value="Genomic_DNA"/>
</dbReference>
<accession>A0A1W0WM71</accession>
<evidence type="ECO:0000256" key="1">
    <source>
        <dbReference type="SAM" id="MobiDB-lite"/>
    </source>
</evidence>
<evidence type="ECO:0000259" key="2">
    <source>
        <dbReference type="Pfam" id="PF00078"/>
    </source>
</evidence>
<proteinExistence type="predicted"/>
<dbReference type="OrthoDB" id="9996999at2759"/>
<dbReference type="Proteomes" id="UP000192578">
    <property type="component" value="Unassembled WGS sequence"/>
</dbReference>
<feature type="domain" description="Reverse transcriptase" evidence="2">
    <location>
        <begin position="704"/>
        <end position="793"/>
    </location>
</feature>
<dbReference type="SUPFAM" id="SSF56672">
    <property type="entry name" value="DNA/RNA polymerases"/>
    <property type="match status" value="1"/>
</dbReference>
<dbReference type="InterPro" id="IPR053134">
    <property type="entry name" value="RNA-dir_DNA_polymerase"/>
</dbReference>
<feature type="compositionally biased region" description="Acidic residues" evidence="1">
    <location>
        <begin position="329"/>
        <end position="340"/>
    </location>
</feature>
<evidence type="ECO:0000313" key="3">
    <source>
        <dbReference type="EMBL" id="OQV16272.1"/>
    </source>
</evidence>
<dbReference type="InterPro" id="IPR021109">
    <property type="entry name" value="Peptidase_aspartic_dom_sf"/>
</dbReference>
<gene>
    <name evidence="3" type="ORF">BV898_09580</name>
</gene>
<dbReference type="AlphaFoldDB" id="A0A1W0WM71"/>
<feature type="region of interest" description="Disordered" evidence="1">
    <location>
        <begin position="259"/>
        <end position="278"/>
    </location>
</feature>
<keyword evidence="4" id="KW-1185">Reference proteome</keyword>
<evidence type="ECO:0000313" key="4">
    <source>
        <dbReference type="Proteomes" id="UP000192578"/>
    </source>
</evidence>
<dbReference type="Gene3D" id="3.10.10.10">
    <property type="entry name" value="HIV Type 1 Reverse Transcriptase, subunit A, domain 1"/>
    <property type="match status" value="1"/>
</dbReference>
<dbReference type="PANTHER" id="PTHR24559:SF444">
    <property type="entry name" value="REVERSE TRANSCRIPTASE DOMAIN-CONTAINING PROTEIN"/>
    <property type="match status" value="1"/>
</dbReference>
<comment type="caution">
    <text evidence="3">The sequence shown here is derived from an EMBL/GenBank/DDBJ whole genome shotgun (WGS) entry which is preliminary data.</text>
</comment>
<feature type="region of interest" description="Disordered" evidence="1">
    <location>
        <begin position="312"/>
        <end position="362"/>
    </location>
</feature>
<protein>
    <submittedName>
        <fullName evidence="3">Retrovirus-related Pol polyprotein</fullName>
    </submittedName>
</protein>
<organism evidence="3 4">
    <name type="scientific">Hypsibius exemplaris</name>
    <name type="common">Freshwater tardigrade</name>
    <dbReference type="NCBI Taxonomy" id="2072580"/>
    <lineage>
        <taxon>Eukaryota</taxon>
        <taxon>Metazoa</taxon>
        <taxon>Ecdysozoa</taxon>
        <taxon>Tardigrada</taxon>
        <taxon>Eutardigrada</taxon>
        <taxon>Parachela</taxon>
        <taxon>Hypsibioidea</taxon>
        <taxon>Hypsibiidae</taxon>
        <taxon>Hypsibius</taxon>
    </lineage>
</organism>
<feature type="compositionally biased region" description="Gly residues" evidence="1">
    <location>
        <begin position="193"/>
        <end position="207"/>
    </location>
</feature>
<dbReference type="InterPro" id="IPR001969">
    <property type="entry name" value="Aspartic_peptidase_AS"/>
</dbReference>
<dbReference type="PROSITE" id="PS00141">
    <property type="entry name" value="ASP_PROTEASE"/>
    <property type="match status" value="1"/>
</dbReference>
<dbReference type="GO" id="GO:0004190">
    <property type="term" value="F:aspartic-type endopeptidase activity"/>
    <property type="evidence" value="ECO:0007669"/>
    <property type="project" value="InterPro"/>
</dbReference>
<dbReference type="GO" id="GO:0006508">
    <property type="term" value="P:proteolysis"/>
    <property type="evidence" value="ECO:0007669"/>
    <property type="project" value="InterPro"/>
</dbReference>
<reference evidence="4" key="1">
    <citation type="submission" date="2017-01" db="EMBL/GenBank/DDBJ databases">
        <title>Comparative genomics of anhydrobiosis in the tardigrade Hypsibius dujardini.</title>
        <authorList>
            <person name="Yoshida Y."/>
            <person name="Koutsovoulos G."/>
            <person name="Laetsch D."/>
            <person name="Stevens L."/>
            <person name="Kumar S."/>
            <person name="Horikawa D."/>
            <person name="Ishino K."/>
            <person name="Komine S."/>
            <person name="Tomita M."/>
            <person name="Blaxter M."/>
            <person name="Arakawa K."/>
        </authorList>
    </citation>
    <scope>NUCLEOTIDE SEQUENCE [LARGE SCALE GENOMIC DNA]</scope>
    <source>
        <strain evidence="4">Z151</strain>
    </source>
</reference>
<dbReference type="InterPro" id="IPR000477">
    <property type="entry name" value="RT_dom"/>
</dbReference>
<feature type="compositionally biased region" description="Gly residues" evidence="1">
    <location>
        <begin position="171"/>
        <end position="185"/>
    </location>
</feature>
<dbReference type="CDD" id="cd01647">
    <property type="entry name" value="RT_LTR"/>
    <property type="match status" value="1"/>
</dbReference>
<feature type="region of interest" description="Disordered" evidence="1">
    <location>
        <begin position="114"/>
        <end position="155"/>
    </location>
</feature>
<dbReference type="SUPFAM" id="SSF50630">
    <property type="entry name" value="Acid proteases"/>
    <property type="match status" value="1"/>
</dbReference>
<sequence>MPDQTPAINLDAKQLAKEVTSLAVVNDVRPPLFSGKAGEDVTAWVRRFETVAKALEWDSTRQLSQVGVYLSLFAASWYAKETRDGTAAFATWTLFSAAIIKRFEARDYKAQIKREAKQSKNGQRRTGGGLLQRRPHFVSQGNFREKSTEATLPAPTEVIVSADTVAAAGGHSGGGFGPGGNGGGPNYNRGNGRNNGGYGNQGSGTAGQGNAPSSMGNGNRSGQGGTSPSVRTGGSFQRGGGGSSRDRPPVTCYICGGPHIQRHCPENQTEEGRGGGNHQMRGLVAQIPETAGAEDSTAEEPVRVLHMLYSDGVDDRSVPGVGGSVDCSDTTDSESSEEEAGSGFATEEGGSDRSSESDSSEGGIEIVCEADVGKMPLPESPKLTADYYYGEYSPESPPELEARGLVTTSEETSTYNPPGGVNVTTESLEIIEEVESIPITAATEDVTDGTNLATLGGKDPIAITRNVPVINLKLNGMEATALLDTGASFFVVNISFVRGLGVTIRPYNMEAQLADNRTVRTDGIGGVTFGGSWSFRVAAQEQMFQPIPQYSVCAPPLKSFGMKLLQQQCGGDPVRRQQLLHMATQEKSDLDLSGWDYSWSEVPVDTFDFCDELTADGRKAVRALLVKYGALFHTDGREMGGAKVEPFRITLEPGTKPIFRNQYRRPPKDQEEVMRQTKDMLAKKVIRPSRSPWGSPVHLAPKGNGKRMCADMRAVNAKTIPDRHPLPHLDDCLQTLAGARYFSTMDLQSGFWQCPLDEESKPITAFQAGNEFYEYNVLLFGLRNAPSYFQRMMS</sequence>
<dbReference type="InterPro" id="IPR043502">
    <property type="entry name" value="DNA/RNA_pol_sf"/>
</dbReference>
<dbReference type="PANTHER" id="PTHR24559">
    <property type="entry name" value="TRANSPOSON TY3-I GAG-POL POLYPROTEIN"/>
    <property type="match status" value="1"/>
</dbReference>